<name>A0ABT3SUE5_9GAMM</name>
<dbReference type="PANTHER" id="PTHR47234:SF2">
    <property type="entry name" value="TONB-DEPENDENT RECEPTOR"/>
    <property type="match status" value="1"/>
</dbReference>
<comment type="similarity">
    <text evidence="10 11">Belongs to the TonB-dependent receptor family.</text>
</comment>
<feature type="compositionally biased region" description="Polar residues" evidence="12">
    <location>
        <begin position="331"/>
        <end position="341"/>
    </location>
</feature>
<dbReference type="EMBL" id="SHNP01000003">
    <property type="protein sequence ID" value="MCX2973612.1"/>
    <property type="molecule type" value="Genomic_DNA"/>
</dbReference>
<keyword evidence="7 11" id="KW-0798">TonB box</keyword>
<evidence type="ECO:0000256" key="1">
    <source>
        <dbReference type="ARBA" id="ARBA00004571"/>
    </source>
</evidence>
<organism evidence="14 15">
    <name type="scientific">Candidatus Seongchinamella marina</name>
    <dbReference type="NCBI Taxonomy" id="2518990"/>
    <lineage>
        <taxon>Bacteria</taxon>
        <taxon>Pseudomonadati</taxon>
        <taxon>Pseudomonadota</taxon>
        <taxon>Gammaproteobacteria</taxon>
        <taxon>Cellvibrionales</taxon>
        <taxon>Halieaceae</taxon>
        <taxon>Seongchinamella</taxon>
    </lineage>
</organism>
<dbReference type="Gene3D" id="2.170.130.10">
    <property type="entry name" value="TonB-dependent receptor, plug domain"/>
    <property type="match status" value="1"/>
</dbReference>
<evidence type="ECO:0000313" key="14">
    <source>
        <dbReference type="EMBL" id="MCX2973612.1"/>
    </source>
</evidence>
<evidence type="ECO:0000256" key="12">
    <source>
        <dbReference type="SAM" id="MobiDB-lite"/>
    </source>
</evidence>
<keyword evidence="5 10" id="KW-0812">Transmembrane</keyword>
<dbReference type="SMART" id="SM00965">
    <property type="entry name" value="STN"/>
    <property type="match status" value="1"/>
</dbReference>
<dbReference type="InterPro" id="IPR011662">
    <property type="entry name" value="Secretin/TonB_short_N"/>
</dbReference>
<evidence type="ECO:0000256" key="9">
    <source>
        <dbReference type="ARBA" id="ARBA00023237"/>
    </source>
</evidence>
<evidence type="ECO:0000256" key="11">
    <source>
        <dbReference type="RuleBase" id="RU003357"/>
    </source>
</evidence>
<dbReference type="InterPro" id="IPR039426">
    <property type="entry name" value="TonB-dep_rcpt-like"/>
</dbReference>
<dbReference type="PROSITE" id="PS52016">
    <property type="entry name" value="TONB_DEPENDENT_REC_3"/>
    <property type="match status" value="1"/>
</dbReference>
<evidence type="ECO:0000256" key="6">
    <source>
        <dbReference type="ARBA" id="ARBA00023004"/>
    </source>
</evidence>
<keyword evidence="3 10" id="KW-1134">Transmembrane beta strand</keyword>
<evidence type="ECO:0000256" key="8">
    <source>
        <dbReference type="ARBA" id="ARBA00023136"/>
    </source>
</evidence>
<accession>A0ABT3SUE5</accession>
<dbReference type="InterPro" id="IPR037066">
    <property type="entry name" value="Plug_dom_sf"/>
</dbReference>
<proteinExistence type="inferred from homology"/>
<keyword evidence="9 10" id="KW-0998">Cell outer membrane</keyword>
<dbReference type="Pfam" id="PF07715">
    <property type="entry name" value="Plug"/>
    <property type="match status" value="1"/>
</dbReference>
<sequence length="990" mass="108072">MARPPGARPKWRGVFLAALFSLLTVNVVLSEQEETVHFTIKAPRLSSALIQLSQQSGQPIVFSDRLIRDLPANELVGTATTAEALDVLLSGNNLEWTLVDERVITVYAKTCGPKSSACITPEQMVAEYPIYTPGLEETWVYGAPVTGSRIRRNGYTGGAPVDILSSPDIELSGAQTLGDLLKFVPAVSGNALSTAISNGGNGTATVTLRGLPATNTLVLVNGRRVANDGLAGSSVDLNSIAPAAVERIEILKDGASAIYGSDAIAGVVNIIMKRDFHGFLAEAFYGETGKGDLDTRNYTLQYGTGLREGSFFISASHYEQGAINSRDRNVSRNADTRSQGGTDRRSSATPNARVGLPDGQTVIAERQRNYRPATNEDLFNYQDFTTAVVPLRRSSIYTNASYDFSERVTGFLEASYLETDAQATLAPTPIFTAFEQEPLFVAADSAYNTFGAQLSDVRRRLVELPDRRQRNESQVSRFSAVIEGLFKDWNWDIGYSYSRSDASETRYNLVNADRLRRAIGPSSQCQGSAIDGCTPVNLIGPAGSISQDQINYISARGDVSGYSRLSTVSLNFSSAIASLEAGNVEIAFGLEGRDESTKKKPSALLENTSTIGATNFEATKGERTVYELYLETLLPLWQSSNGLSRIDLEAALRFSHYSDFGGTSNPKTSVRWQVNPEFLLRANYAQGFRAPSLNELYAGDTESQDLLEDPCTQAANIGVLQGCSLLADATRNQFLTVKGGNELLEPETSDSYSAGVVWTPTAAPGLAFSLDYFQIDQEDVVASSAQFILNQNARAGAFDDNIERDELGNLTLVQANNINIGERSISGADLALTYHYPRKSWGQISVVGGATWIESYQTRLDSDAPRRDLAGTFRDEASEGPGSIPEWKAQLGLRWSQERWRGSWQLHYVDAITELVPGTQRTRGINSWVLHDLQLSHTFDVLDGLRLTLGIDNLLDEEAPLAVSAFNDNIDGRTHELKGRFWYTRLSQRF</sequence>
<dbReference type="PANTHER" id="PTHR47234">
    <property type="match status" value="1"/>
</dbReference>
<dbReference type="SUPFAM" id="SSF56935">
    <property type="entry name" value="Porins"/>
    <property type="match status" value="1"/>
</dbReference>
<evidence type="ECO:0000256" key="3">
    <source>
        <dbReference type="ARBA" id="ARBA00022452"/>
    </source>
</evidence>
<feature type="region of interest" description="Disordered" evidence="12">
    <location>
        <begin position="324"/>
        <end position="358"/>
    </location>
</feature>
<dbReference type="CDD" id="cd01347">
    <property type="entry name" value="ligand_gated_channel"/>
    <property type="match status" value="1"/>
</dbReference>
<protein>
    <submittedName>
        <fullName evidence="14">TonB-dependent receptor</fullName>
    </submittedName>
</protein>
<dbReference type="RefSeq" id="WP_279252505.1">
    <property type="nucleotide sequence ID" value="NZ_SHNP01000003.1"/>
</dbReference>
<comment type="subcellular location">
    <subcellularLocation>
        <location evidence="1 10">Cell outer membrane</location>
        <topology evidence="1 10">Multi-pass membrane protein</topology>
    </subcellularLocation>
</comment>
<evidence type="ECO:0000256" key="2">
    <source>
        <dbReference type="ARBA" id="ARBA00022448"/>
    </source>
</evidence>
<feature type="domain" description="Secretin/TonB short N-terminal" evidence="13">
    <location>
        <begin position="58"/>
        <end position="109"/>
    </location>
</feature>
<evidence type="ECO:0000256" key="4">
    <source>
        <dbReference type="ARBA" id="ARBA00022496"/>
    </source>
</evidence>
<keyword evidence="4" id="KW-0406">Ion transport</keyword>
<dbReference type="Proteomes" id="UP001143307">
    <property type="component" value="Unassembled WGS sequence"/>
</dbReference>
<dbReference type="InterPro" id="IPR036942">
    <property type="entry name" value="Beta-barrel_TonB_sf"/>
</dbReference>
<keyword evidence="4" id="KW-0410">Iron transport</keyword>
<keyword evidence="8 10" id="KW-0472">Membrane</keyword>
<dbReference type="InterPro" id="IPR000531">
    <property type="entry name" value="Beta-barrel_TonB"/>
</dbReference>
<dbReference type="Pfam" id="PF00593">
    <property type="entry name" value="TonB_dep_Rec_b-barrel"/>
    <property type="match status" value="1"/>
</dbReference>
<keyword evidence="6" id="KW-0408">Iron</keyword>
<reference evidence="14" key="1">
    <citation type="submission" date="2019-02" db="EMBL/GenBank/DDBJ databases">
        <authorList>
            <person name="Li S.-H."/>
        </authorList>
    </citation>
    <scope>NUCLEOTIDE SEQUENCE</scope>
    <source>
        <strain evidence="14">IMCC8485</strain>
    </source>
</reference>
<evidence type="ECO:0000259" key="13">
    <source>
        <dbReference type="SMART" id="SM00965"/>
    </source>
</evidence>
<evidence type="ECO:0000313" key="15">
    <source>
        <dbReference type="Proteomes" id="UP001143307"/>
    </source>
</evidence>
<keyword evidence="2 10" id="KW-0813">Transport</keyword>
<gene>
    <name evidence="14" type="ORF">EYC87_08495</name>
</gene>
<evidence type="ECO:0000256" key="5">
    <source>
        <dbReference type="ARBA" id="ARBA00022692"/>
    </source>
</evidence>
<evidence type="ECO:0000256" key="7">
    <source>
        <dbReference type="ARBA" id="ARBA00023077"/>
    </source>
</evidence>
<keyword evidence="14" id="KW-0675">Receptor</keyword>
<dbReference type="InterPro" id="IPR012910">
    <property type="entry name" value="Plug_dom"/>
</dbReference>
<comment type="caution">
    <text evidence="14">The sequence shown here is derived from an EMBL/GenBank/DDBJ whole genome shotgun (WGS) entry which is preliminary data.</text>
</comment>
<keyword evidence="15" id="KW-1185">Reference proteome</keyword>
<evidence type="ECO:0000256" key="10">
    <source>
        <dbReference type="PROSITE-ProRule" id="PRU01360"/>
    </source>
</evidence>
<dbReference type="Gene3D" id="2.40.170.20">
    <property type="entry name" value="TonB-dependent receptor, beta-barrel domain"/>
    <property type="match status" value="1"/>
</dbReference>
<dbReference type="Gene3D" id="3.55.50.30">
    <property type="match status" value="1"/>
</dbReference>